<evidence type="ECO:0000256" key="7">
    <source>
        <dbReference type="SAM" id="SignalP"/>
    </source>
</evidence>
<name>A0A815KYR4_ADIRI</name>
<dbReference type="InterPro" id="IPR013201">
    <property type="entry name" value="Prot_inhib_I29"/>
</dbReference>
<evidence type="ECO:0000256" key="5">
    <source>
        <dbReference type="ARBA" id="ARBA00023145"/>
    </source>
</evidence>
<evidence type="ECO:0000259" key="9">
    <source>
        <dbReference type="SMART" id="SM00848"/>
    </source>
</evidence>
<dbReference type="EMBL" id="CAJNOJ010000328">
    <property type="protein sequence ID" value="CAF1401923.1"/>
    <property type="molecule type" value="Genomic_DNA"/>
</dbReference>
<dbReference type="InterPro" id="IPR000169">
    <property type="entry name" value="Pept_cys_AS"/>
</dbReference>
<dbReference type="Pfam" id="PF00112">
    <property type="entry name" value="Peptidase_C1"/>
    <property type="match status" value="1"/>
</dbReference>
<evidence type="ECO:0000313" key="11">
    <source>
        <dbReference type="EMBL" id="CAF1643424.1"/>
    </source>
</evidence>
<dbReference type="InterPro" id="IPR039417">
    <property type="entry name" value="Peptidase_C1A_papain-like"/>
</dbReference>
<feature type="domain" description="Cathepsin propeptide inhibitor" evidence="9">
    <location>
        <begin position="51"/>
        <end position="108"/>
    </location>
</feature>
<feature type="domain" description="Peptidase C1A papain C-terminal" evidence="8">
    <location>
        <begin position="146"/>
        <end position="382"/>
    </location>
</feature>
<sequence length="385" mass="42992">METTKFVLCFILLVHTQVSSTELDNALESFIASTMSKSSGKSNTDAIQNLFNLYNKQYNRKIRTTNEEKLRLDSFNKTLNMLIEHRRQGDKTYTLGLNNHSDWTLDELMKLNGARIPEGKVPTTNAKAGERMMTWDGKVATSRASLPTWYDYTMVVASGTKIPVIQSIKNQQACGSCYAFATICLLEFQYVVQTKSTLILSEQQVVDCSKSTSGCNGGNFINTFNYIQSNSWQVNTASYYPYKNVAGKCLFKATAPGVRFSPLLYNTVSSNNVVGMQQALIYYGPLYVAFFAGSNSSPTYISILNKFSSYQGGIWQPNGCPTSSSTRNHAVVIVGYGVDTVTNIPYWKVRNSWGNTWGEAGYFRIRRGVNMCGIESDAYYIAKRA</sequence>
<comment type="caution">
    <text evidence="10">The sequence shown here is derived from an EMBL/GenBank/DDBJ whole genome shotgun (WGS) entry which is preliminary data.</text>
</comment>
<evidence type="ECO:0000313" key="12">
    <source>
        <dbReference type="Proteomes" id="UP000663828"/>
    </source>
</evidence>
<keyword evidence="5" id="KW-0865">Zymogen</keyword>
<evidence type="ECO:0000256" key="4">
    <source>
        <dbReference type="ARBA" id="ARBA00022807"/>
    </source>
</evidence>
<comment type="similarity">
    <text evidence="1">Belongs to the peptidase C1 family.</text>
</comment>
<keyword evidence="2" id="KW-0645">Protease</keyword>
<evidence type="ECO:0000256" key="3">
    <source>
        <dbReference type="ARBA" id="ARBA00022801"/>
    </source>
</evidence>
<dbReference type="SMART" id="SM00848">
    <property type="entry name" value="Inhibitor_I29"/>
    <property type="match status" value="1"/>
</dbReference>
<dbReference type="SUPFAM" id="SSF54001">
    <property type="entry name" value="Cysteine proteinases"/>
    <property type="match status" value="1"/>
</dbReference>
<evidence type="ECO:0000256" key="1">
    <source>
        <dbReference type="ARBA" id="ARBA00008455"/>
    </source>
</evidence>
<evidence type="ECO:0000256" key="2">
    <source>
        <dbReference type="ARBA" id="ARBA00022670"/>
    </source>
</evidence>
<dbReference type="PANTHER" id="PTHR12411">
    <property type="entry name" value="CYSTEINE PROTEASE FAMILY C1-RELATED"/>
    <property type="match status" value="1"/>
</dbReference>
<dbReference type="SMART" id="SM00645">
    <property type="entry name" value="Pept_C1"/>
    <property type="match status" value="1"/>
</dbReference>
<dbReference type="OrthoDB" id="3789175at2759"/>
<keyword evidence="3" id="KW-0378">Hydrolase</keyword>
<dbReference type="AlphaFoldDB" id="A0A815KYR4"/>
<evidence type="ECO:0000313" key="10">
    <source>
        <dbReference type="EMBL" id="CAF1401923.1"/>
    </source>
</evidence>
<dbReference type="PROSITE" id="PS00139">
    <property type="entry name" value="THIOL_PROTEASE_CYS"/>
    <property type="match status" value="1"/>
</dbReference>
<accession>A0A815KYR4</accession>
<keyword evidence="6" id="KW-1015">Disulfide bond</keyword>
<dbReference type="InterPro" id="IPR000668">
    <property type="entry name" value="Peptidase_C1A_C"/>
</dbReference>
<feature type="signal peptide" evidence="7">
    <location>
        <begin position="1"/>
        <end position="21"/>
    </location>
</feature>
<dbReference type="InterPro" id="IPR013128">
    <property type="entry name" value="Peptidase_C1A"/>
</dbReference>
<keyword evidence="4" id="KW-0788">Thiol protease</keyword>
<keyword evidence="7" id="KW-0732">Signal</keyword>
<dbReference type="GO" id="GO:0006508">
    <property type="term" value="P:proteolysis"/>
    <property type="evidence" value="ECO:0007669"/>
    <property type="project" value="UniProtKB-KW"/>
</dbReference>
<dbReference type="PRINTS" id="PR00705">
    <property type="entry name" value="PAPAIN"/>
</dbReference>
<dbReference type="Proteomes" id="UP000663852">
    <property type="component" value="Unassembled WGS sequence"/>
</dbReference>
<feature type="chain" id="PRO_5036411892" evidence="7">
    <location>
        <begin position="22"/>
        <end position="385"/>
    </location>
</feature>
<evidence type="ECO:0000259" key="8">
    <source>
        <dbReference type="SMART" id="SM00645"/>
    </source>
</evidence>
<reference evidence="10" key="1">
    <citation type="submission" date="2021-02" db="EMBL/GenBank/DDBJ databases">
        <authorList>
            <person name="Nowell W R."/>
        </authorList>
    </citation>
    <scope>NUCLEOTIDE SEQUENCE</scope>
</reference>
<organism evidence="10">
    <name type="scientific">Adineta ricciae</name>
    <name type="common">Rotifer</name>
    <dbReference type="NCBI Taxonomy" id="249248"/>
    <lineage>
        <taxon>Eukaryota</taxon>
        <taxon>Metazoa</taxon>
        <taxon>Spiralia</taxon>
        <taxon>Gnathifera</taxon>
        <taxon>Rotifera</taxon>
        <taxon>Eurotatoria</taxon>
        <taxon>Bdelloidea</taxon>
        <taxon>Adinetida</taxon>
        <taxon>Adinetidae</taxon>
        <taxon>Adineta</taxon>
    </lineage>
</organism>
<dbReference type="GO" id="GO:0008234">
    <property type="term" value="F:cysteine-type peptidase activity"/>
    <property type="evidence" value="ECO:0007669"/>
    <property type="project" value="UniProtKB-KW"/>
</dbReference>
<dbReference type="Gene3D" id="3.90.70.10">
    <property type="entry name" value="Cysteine proteinases"/>
    <property type="match status" value="1"/>
</dbReference>
<protein>
    <submittedName>
        <fullName evidence="10">Uncharacterized protein</fullName>
    </submittedName>
</protein>
<dbReference type="InterPro" id="IPR038765">
    <property type="entry name" value="Papain-like_cys_pep_sf"/>
</dbReference>
<gene>
    <name evidence="10" type="ORF">EDS130_LOCUS36069</name>
    <name evidence="11" type="ORF">XAT740_LOCUS53714</name>
</gene>
<keyword evidence="12" id="KW-1185">Reference proteome</keyword>
<proteinExistence type="inferred from homology"/>
<dbReference type="Pfam" id="PF08246">
    <property type="entry name" value="Inhibitor_I29"/>
    <property type="match status" value="1"/>
</dbReference>
<dbReference type="EMBL" id="CAJNOR010009317">
    <property type="protein sequence ID" value="CAF1643424.1"/>
    <property type="molecule type" value="Genomic_DNA"/>
</dbReference>
<dbReference type="CDD" id="cd02248">
    <property type="entry name" value="Peptidase_C1A"/>
    <property type="match status" value="1"/>
</dbReference>
<dbReference type="Proteomes" id="UP000663828">
    <property type="component" value="Unassembled WGS sequence"/>
</dbReference>
<evidence type="ECO:0000256" key="6">
    <source>
        <dbReference type="ARBA" id="ARBA00023157"/>
    </source>
</evidence>